<dbReference type="Proteomes" id="UP000026962">
    <property type="component" value="Chromosome 3"/>
</dbReference>
<dbReference type="SUPFAM" id="SSF56371">
    <property type="entry name" value="Ribosome inactivating proteins (RIP)"/>
    <property type="match status" value="1"/>
</dbReference>
<dbReference type="GO" id="GO:0090729">
    <property type="term" value="F:toxin activity"/>
    <property type="evidence" value="ECO:0007669"/>
    <property type="project" value="UniProtKB-KW"/>
</dbReference>
<dbReference type="GO" id="GO:0030598">
    <property type="term" value="F:rRNA N-glycosylase activity"/>
    <property type="evidence" value="ECO:0007669"/>
    <property type="project" value="UniProtKB-EC"/>
</dbReference>
<sequence length="305" mass="32400">MASTSPSFAGTAASAVMTRPVEVSKSSSHSAACRRSRRKSSHSAGLLFFFFFALLFLAVYLLDLSAGHGGRRRGGSVSSAAASLSARQAGISADDVFLIDLDDGEATLAAHRHSLSFAGFADRSNHWHVFRGDEDAIPNARRLPFRNNYRDLIGGIENLPGLPLGRAAAAEAAEALASYDAHAAGEEETAALKRAVAALSVMLAEAMRLKPIRETVSNGWESGEARTPSTHGGSTPAAEHLPYIEHLDTMSFEVIRWKRTGKWDGPFTGVLRKSAGIHSADEALAIAKLLANPTLAQLILAHSTT</sequence>
<proteinExistence type="inferred from homology"/>
<keyword evidence="2" id="KW-0812">Transmembrane</keyword>
<reference evidence="3" key="2">
    <citation type="submission" date="2018-05" db="EMBL/GenBank/DDBJ databases">
        <title>OpunRS2 (Oryza punctata Reference Sequence Version 2).</title>
        <authorList>
            <person name="Zhang J."/>
            <person name="Kudrna D."/>
            <person name="Lee S."/>
            <person name="Talag J."/>
            <person name="Welchert J."/>
            <person name="Wing R.A."/>
        </authorList>
    </citation>
    <scope>NUCLEOTIDE SEQUENCE [LARGE SCALE GENOMIC DNA]</scope>
</reference>
<feature type="transmembrane region" description="Helical" evidence="2">
    <location>
        <begin position="44"/>
        <end position="62"/>
    </location>
</feature>
<dbReference type="PANTHER" id="PTHR33453:SF3">
    <property type="entry name" value="RRNA N-GLYCOSYLASE"/>
    <property type="match status" value="1"/>
</dbReference>
<dbReference type="Pfam" id="PF00161">
    <property type="entry name" value="RIP"/>
    <property type="match status" value="1"/>
</dbReference>
<dbReference type="PANTHER" id="PTHR33453">
    <property type="match status" value="1"/>
</dbReference>
<dbReference type="HOGENOM" id="CLU_074934_0_0_1"/>
<evidence type="ECO:0000313" key="4">
    <source>
        <dbReference type="Proteomes" id="UP000026962"/>
    </source>
</evidence>
<dbReference type="eggNOG" id="ENOG502R83X">
    <property type="taxonomic scope" value="Eukaryota"/>
</dbReference>
<evidence type="ECO:0000313" key="3">
    <source>
        <dbReference type="EnsemblPlants" id="OPUNC03G27410.2"/>
    </source>
</evidence>
<protein>
    <recommendedName>
        <fullName evidence="1">rRNA N-glycosylase</fullName>
        <ecNumber evidence="1">3.2.2.22</ecNumber>
    </recommendedName>
</protein>
<dbReference type="EnsemblPlants" id="OPUNC03G27410.2">
    <property type="protein sequence ID" value="OPUNC03G27410.2"/>
    <property type="gene ID" value="OPUNC03G27410"/>
</dbReference>
<dbReference type="GO" id="GO:0006952">
    <property type="term" value="P:defense response"/>
    <property type="evidence" value="ECO:0007669"/>
    <property type="project" value="UniProtKB-KW"/>
</dbReference>
<accession>A0A0E0KHL0</accession>
<comment type="similarity">
    <text evidence="1">Belongs to the ribosome-inactivating protein family.</text>
</comment>
<evidence type="ECO:0000256" key="1">
    <source>
        <dbReference type="RuleBase" id="RU004915"/>
    </source>
</evidence>
<reference evidence="3" key="1">
    <citation type="submission" date="2015-04" db="UniProtKB">
        <authorList>
            <consortium name="EnsemblPlants"/>
        </authorList>
    </citation>
    <scope>IDENTIFICATION</scope>
</reference>
<name>A0A0E0KHL0_ORYPU</name>
<keyword evidence="2" id="KW-1133">Transmembrane helix</keyword>
<keyword evidence="1" id="KW-0611">Plant defense</keyword>
<dbReference type="STRING" id="4537.A0A0E0KHL0"/>
<dbReference type="Gene3D" id="3.40.420.10">
    <property type="entry name" value="Ricin (A subunit), domain 1"/>
    <property type="match status" value="1"/>
</dbReference>
<dbReference type="EC" id="3.2.2.22" evidence="1"/>
<evidence type="ECO:0000256" key="2">
    <source>
        <dbReference type="SAM" id="Phobius"/>
    </source>
</evidence>
<keyword evidence="1" id="KW-0378">Hydrolase</keyword>
<dbReference type="InterPro" id="IPR016138">
    <property type="entry name" value="Ribosome_inactivat_prot_sub1"/>
</dbReference>
<keyword evidence="1" id="KW-0800">Toxin</keyword>
<keyword evidence="2" id="KW-0472">Membrane</keyword>
<dbReference type="AlphaFoldDB" id="A0A0E0KHL0"/>
<dbReference type="GO" id="GO:0017148">
    <property type="term" value="P:negative regulation of translation"/>
    <property type="evidence" value="ECO:0007669"/>
    <property type="project" value="UniProtKB-KW"/>
</dbReference>
<dbReference type="Gramene" id="OPUNC03G27410.2">
    <property type="protein sequence ID" value="OPUNC03G27410.2"/>
    <property type="gene ID" value="OPUNC03G27410"/>
</dbReference>
<keyword evidence="1" id="KW-0652">Protein synthesis inhibitor</keyword>
<dbReference type="InterPro" id="IPR001574">
    <property type="entry name" value="Ribosome_inactivat_prot"/>
</dbReference>
<organism evidence="3">
    <name type="scientific">Oryza punctata</name>
    <name type="common">Red rice</name>
    <dbReference type="NCBI Taxonomy" id="4537"/>
    <lineage>
        <taxon>Eukaryota</taxon>
        <taxon>Viridiplantae</taxon>
        <taxon>Streptophyta</taxon>
        <taxon>Embryophyta</taxon>
        <taxon>Tracheophyta</taxon>
        <taxon>Spermatophyta</taxon>
        <taxon>Magnoliopsida</taxon>
        <taxon>Liliopsida</taxon>
        <taxon>Poales</taxon>
        <taxon>Poaceae</taxon>
        <taxon>BOP clade</taxon>
        <taxon>Oryzoideae</taxon>
        <taxon>Oryzeae</taxon>
        <taxon>Oryzinae</taxon>
        <taxon>Oryza</taxon>
    </lineage>
</organism>
<keyword evidence="4" id="KW-1185">Reference proteome</keyword>
<dbReference type="InterPro" id="IPR036041">
    <property type="entry name" value="Ribosome-inact_prot_sf"/>
</dbReference>
<comment type="catalytic activity">
    <reaction evidence="1">
        <text>Endohydrolysis of the N-glycosidic bond at one specific adenosine on the 28S rRNA.</text>
        <dbReference type="EC" id="3.2.2.22"/>
    </reaction>
</comment>